<keyword evidence="3" id="KW-1185">Reference proteome</keyword>
<dbReference type="PANTHER" id="PTHR14303:SF0">
    <property type="entry name" value="DNA POLYMERASE DELTA SUBUNIT 4"/>
    <property type="match status" value="1"/>
</dbReference>
<dbReference type="HOGENOM" id="CLU_137022_0_0_1"/>
<dbReference type="Pfam" id="PF04081">
    <property type="entry name" value="DNA_pol_delta_4"/>
    <property type="match status" value="1"/>
</dbReference>
<dbReference type="AlphaFoldDB" id="G8A0Z6"/>
<organism evidence="1 3">
    <name type="scientific">Medicago truncatula</name>
    <name type="common">Barrel medic</name>
    <name type="synonym">Medicago tribuloides</name>
    <dbReference type="NCBI Taxonomy" id="3880"/>
    <lineage>
        <taxon>Eukaryota</taxon>
        <taxon>Viridiplantae</taxon>
        <taxon>Streptophyta</taxon>
        <taxon>Embryophyta</taxon>
        <taxon>Tracheophyta</taxon>
        <taxon>Spermatophyta</taxon>
        <taxon>Magnoliopsida</taxon>
        <taxon>eudicotyledons</taxon>
        <taxon>Gunneridae</taxon>
        <taxon>Pentapetalae</taxon>
        <taxon>rosids</taxon>
        <taxon>fabids</taxon>
        <taxon>Fabales</taxon>
        <taxon>Fabaceae</taxon>
        <taxon>Papilionoideae</taxon>
        <taxon>50 kb inversion clade</taxon>
        <taxon>NPAAA clade</taxon>
        <taxon>Hologalegina</taxon>
        <taxon>IRL clade</taxon>
        <taxon>Trifolieae</taxon>
        <taxon>Medicago</taxon>
    </lineage>
</organism>
<dbReference type="KEGG" id="mtr:25485289"/>
<dbReference type="Proteomes" id="UP000002051">
    <property type="component" value="Unassembled WGS sequence"/>
</dbReference>
<accession>G8A0Z6</accession>
<reference evidence="1 3" key="2">
    <citation type="journal article" date="2014" name="BMC Genomics">
        <title>An improved genome release (version Mt4.0) for the model legume Medicago truncatula.</title>
        <authorList>
            <person name="Tang H."/>
            <person name="Krishnakumar V."/>
            <person name="Bidwell S."/>
            <person name="Rosen B."/>
            <person name="Chan A."/>
            <person name="Zhou S."/>
            <person name="Gentzbittel L."/>
            <person name="Childs K.L."/>
            <person name="Yandell M."/>
            <person name="Gundlach H."/>
            <person name="Mayer K.F."/>
            <person name="Schwartz D.C."/>
            <person name="Town C.D."/>
        </authorList>
    </citation>
    <scope>GENOME REANNOTATION</scope>
    <source>
        <strain evidence="1">A17</strain>
        <strain evidence="2 3">cv. Jemalong A17</strain>
    </source>
</reference>
<dbReference type="PANTHER" id="PTHR14303">
    <property type="entry name" value="DNA POLYMERASE DELTA SUBUNIT 4"/>
    <property type="match status" value="1"/>
</dbReference>
<name>G8A0Z6_MEDTR</name>
<sequence length="103" mass="12182">MDEFYKAKKKTLKETSKSKKKKSHVTTKPNDGLEYSKEEMTLREFDMNTAYGPCLGMTRLERYERARKWGLKPPPKIGMILKAFNVDKECLLHDRLGFFEKKF</sequence>
<dbReference type="EMBL" id="CM001217">
    <property type="protein sequence ID" value="KEH43971.1"/>
    <property type="molecule type" value="Genomic_DNA"/>
</dbReference>
<dbReference type="OrthoDB" id="337486at2759"/>
<evidence type="ECO:0000313" key="3">
    <source>
        <dbReference type="Proteomes" id="UP000002051"/>
    </source>
</evidence>
<evidence type="ECO:0000313" key="1">
    <source>
        <dbReference type="EMBL" id="KEH43971.1"/>
    </source>
</evidence>
<dbReference type="InterPro" id="IPR007218">
    <property type="entry name" value="DNA_pol_delta_4"/>
</dbReference>
<dbReference type="EnsemblPlants" id="KEH43971">
    <property type="protein sequence ID" value="KEH43971"/>
    <property type="gene ID" value="MTR_1g105865"/>
</dbReference>
<dbReference type="GO" id="GO:0000731">
    <property type="term" value="P:DNA synthesis involved in DNA repair"/>
    <property type="evidence" value="ECO:0000318"/>
    <property type="project" value="GO_Central"/>
</dbReference>
<dbReference type="OMA" id="MKYGPCL"/>
<protein>
    <submittedName>
        <fullName evidence="1">DNA polymerase delta subunit 4</fullName>
    </submittedName>
</protein>
<dbReference type="GO" id="GO:0006261">
    <property type="term" value="P:DNA-templated DNA replication"/>
    <property type="evidence" value="ECO:0000318"/>
    <property type="project" value="GO_Central"/>
</dbReference>
<evidence type="ECO:0000313" key="2">
    <source>
        <dbReference type="EnsemblPlants" id="KEH43971"/>
    </source>
</evidence>
<reference evidence="1 3" key="1">
    <citation type="journal article" date="2011" name="Nature">
        <title>The Medicago genome provides insight into the evolution of rhizobial symbioses.</title>
        <authorList>
            <person name="Young N.D."/>
            <person name="Debelle F."/>
            <person name="Oldroyd G.E."/>
            <person name="Geurts R."/>
            <person name="Cannon S.B."/>
            <person name="Udvardi M.K."/>
            <person name="Benedito V.A."/>
            <person name="Mayer K.F."/>
            <person name="Gouzy J."/>
            <person name="Schoof H."/>
            <person name="Van de Peer Y."/>
            <person name="Proost S."/>
            <person name="Cook D.R."/>
            <person name="Meyers B.C."/>
            <person name="Spannagl M."/>
            <person name="Cheung F."/>
            <person name="De Mita S."/>
            <person name="Krishnakumar V."/>
            <person name="Gundlach H."/>
            <person name="Zhou S."/>
            <person name="Mudge J."/>
            <person name="Bharti A.K."/>
            <person name="Murray J.D."/>
            <person name="Naoumkina M.A."/>
            <person name="Rosen B."/>
            <person name="Silverstein K.A."/>
            <person name="Tang H."/>
            <person name="Rombauts S."/>
            <person name="Zhao P.X."/>
            <person name="Zhou P."/>
            <person name="Barbe V."/>
            <person name="Bardou P."/>
            <person name="Bechner M."/>
            <person name="Bellec A."/>
            <person name="Berger A."/>
            <person name="Berges H."/>
            <person name="Bidwell S."/>
            <person name="Bisseling T."/>
            <person name="Choisne N."/>
            <person name="Couloux A."/>
            <person name="Denny R."/>
            <person name="Deshpande S."/>
            <person name="Dai X."/>
            <person name="Doyle J.J."/>
            <person name="Dudez A.M."/>
            <person name="Farmer A.D."/>
            <person name="Fouteau S."/>
            <person name="Franken C."/>
            <person name="Gibelin C."/>
            <person name="Gish J."/>
            <person name="Goldstein S."/>
            <person name="Gonzalez A.J."/>
            <person name="Green P.J."/>
            <person name="Hallab A."/>
            <person name="Hartog M."/>
            <person name="Hua A."/>
            <person name="Humphray S.J."/>
            <person name="Jeong D.H."/>
            <person name="Jing Y."/>
            <person name="Jocker A."/>
            <person name="Kenton S.M."/>
            <person name="Kim D.J."/>
            <person name="Klee K."/>
            <person name="Lai H."/>
            <person name="Lang C."/>
            <person name="Lin S."/>
            <person name="Macmil S.L."/>
            <person name="Magdelenat G."/>
            <person name="Matthews L."/>
            <person name="McCorrison J."/>
            <person name="Monaghan E.L."/>
            <person name="Mun J.H."/>
            <person name="Najar F.Z."/>
            <person name="Nicholson C."/>
            <person name="Noirot C."/>
            <person name="O'Bleness M."/>
            <person name="Paule C.R."/>
            <person name="Poulain J."/>
            <person name="Prion F."/>
            <person name="Qin B."/>
            <person name="Qu C."/>
            <person name="Retzel E.F."/>
            <person name="Riddle C."/>
            <person name="Sallet E."/>
            <person name="Samain S."/>
            <person name="Samson N."/>
            <person name="Sanders I."/>
            <person name="Saurat O."/>
            <person name="Scarpelli C."/>
            <person name="Schiex T."/>
            <person name="Segurens B."/>
            <person name="Severin A.J."/>
            <person name="Sherrier D.J."/>
            <person name="Shi R."/>
            <person name="Sims S."/>
            <person name="Singer S.R."/>
            <person name="Sinharoy S."/>
            <person name="Sterck L."/>
            <person name="Viollet A."/>
            <person name="Wang B.B."/>
            <person name="Wang K."/>
            <person name="Wang M."/>
            <person name="Wang X."/>
            <person name="Warfsmann J."/>
            <person name="Weissenbach J."/>
            <person name="White D.D."/>
            <person name="White J.D."/>
            <person name="Wiley G.B."/>
            <person name="Wincker P."/>
            <person name="Xing Y."/>
            <person name="Yang L."/>
            <person name="Yao Z."/>
            <person name="Ying F."/>
            <person name="Zhai J."/>
            <person name="Zhou L."/>
            <person name="Zuber A."/>
            <person name="Denarie J."/>
            <person name="Dixon R.A."/>
            <person name="May G.D."/>
            <person name="Schwartz D.C."/>
            <person name="Rogers J."/>
            <person name="Quetier F."/>
            <person name="Town C.D."/>
            <person name="Roe B.A."/>
        </authorList>
    </citation>
    <scope>NUCLEOTIDE SEQUENCE [LARGE SCALE GENOMIC DNA]</scope>
    <source>
        <strain evidence="1">A17</strain>
        <strain evidence="2 3">cv. Jemalong A17</strain>
    </source>
</reference>
<gene>
    <name evidence="2" type="primary">25485289</name>
    <name evidence="1" type="ordered locus">MTR_1g105865</name>
</gene>
<dbReference type="PaxDb" id="3880-AES85089"/>
<proteinExistence type="predicted"/>
<dbReference type="STRING" id="3880.G8A0Z6"/>
<dbReference type="GO" id="GO:0043625">
    <property type="term" value="C:delta DNA polymerase complex"/>
    <property type="evidence" value="ECO:0000318"/>
    <property type="project" value="GO_Central"/>
</dbReference>
<reference evidence="2" key="3">
    <citation type="submission" date="2015-04" db="UniProtKB">
        <authorList>
            <consortium name="EnsemblPlants"/>
        </authorList>
    </citation>
    <scope>IDENTIFICATION</scope>
    <source>
        <strain evidence="2">cv. Jemalong A17</strain>
    </source>
</reference>